<evidence type="ECO:0000313" key="9">
    <source>
        <dbReference type="EMBL" id="KXJ88159.1"/>
    </source>
</evidence>
<feature type="region of interest" description="Disordered" evidence="6">
    <location>
        <begin position="137"/>
        <end position="214"/>
    </location>
</feature>
<name>A0A136ITP2_9PEZI</name>
<feature type="compositionally biased region" description="Basic and acidic residues" evidence="6">
    <location>
        <begin position="179"/>
        <end position="195"/>
    </location>
</feature>
<keyword evidence="4" id="KW-0862">Zinc</keyword>
<feature type="compositionally biased region" description="Polar residues" evidence="6">
    <location>
        <begin position="53"/>
        <end position="68"/>
    </location>
</feature>
<dbReference type="OrthoDB" id="10056939at2759"/>
<dbReference type="GO" id="GO:0005634">
    <property type="term" value="C:nucleus"/>
    <property type="evidence" value="ECO:0007669"/>
    <property type="project" value="UniProtKB-SubCell"/>
</dbReference>
<keyword evidence="4" id="KW-0479">Metal-binding</keyword>
<feature type="region of interest" description="Disordered" evidence="6">
    <location>
        <begin position="52"/>
        <end position="92"/>
    </location>
</feature>
<dbReference type="AlphaFoldDB" id="A0A136ITP2"/>
<feature type="domain" description="Homeobox" evidence="7">
    <location>
        <begin position="1"/>
        <end position="55"/>
    </location>
</feature>
<dbReference type="InterPro" id="IPR013087">
    <property type="entry name" value="Znf_C2H2_type"/>
</dbReference>
<evidence type="ECO:0000256" key="1">
    <source>
        <dbReference type="ARBA" id="ARBA00023125"/>
    </source>
</evidence>
<evidence type="ECO:0000313" key="10">
    <source>
        <dbReference type="Proteomes" id="UP000070501"/>
    </source>
</evidence>
<dbReference type="GO" id="GO:0003677">
    <property type="term" value="F:DNA binding"/>
    <property type="evidence" value="ECO:0007669"/>
    <property type="project" value="UniProtKB-UniRule"/>
</dbReference>
<dbReference type="EMBL" id="KQ964259">
    <property type="protein sequence ID" value="KXJ88159.1"/>
    <property type="molecule type" value="Genomic_DNA"/>
</dbReference>
<proteinExistence type="predicted"/>
<evidence type="ECO:0000256" key="6">
    <source>
        <dbReference type="SAM" id="MobiDB-lite"/>
    </source>
</evidence>
<keyword evidence="3 5" id="KW-0539">Nucleus</keyword>
<dbReference type="Proteomes" id="UP000070501">
    <property type="component" value="Unassembled WGS sequence"/>
</dbReference>
<sequence length="772" mass="86509">FGPEAIKTLKDWFAQHEAHPFANTEDLEMLQAATGLKKKQILMWLANTRRRTTVGSGPNSGLSTPASERSNDGARTAGMALPSRRATPIPFERSRFEKSVLLMEGMNPLERWENSPPEHEPANATAIANAVSSASDDTYIGNFDDEGNYSRLRGKSRSVSSVETSNSSRGSSSSAYSGDSKDSMRLRKRLKEMGSRRRRSANRRRGHPQAGAKGNTTLLLPQHIYQCTFCPETYKTKYDWQRHEKTMHLSLDQWVCSPTGSTVVDPVTVEMSCVYCGAPNPDEAHLLGHNHAMCVDKSLRERTFFRKDHLVQHLKLVHKAAFLAPQMDHWKVSTEKLHSRCGFCDQTMDTWNARLNHIAAHFKAGTTMANWKGNWGFEPAVLEMLENAMPPYLIHYERNTPMPLNVALTGSPEPQFDAGITSSYELIKSELRYYVEGNAPYETIGIRGKFYKDDFLQYESCCIIFGSEANSPPHQQQQGGSAGFDRLADESSGGGGGGRQINSWLRDLLLLSNPAITEQAKMQPLNWVSKARMSQLRIHGKKSIFEDCPFEQELLRYVAARQVQGLPPATDAELQHQATLVVERAEKAAARPSERFYGFLSTLIAGSTDWLVPFQQRDGALQMHDFPPVLGGQQQPLPQSSPLEQLPPHSHSQPQPGTQPLTQPPTTAAHHLDSPPLLLAENPGDFGMPGFHVPIAWQELGFRHLTKELYRFVAMCMSPNNPNRHVPSDDELQYQARWIDYDDDDPWNQTPADNPEWLLDFKKLVGIPCPDS</sequence>
<feature type="region of interest" description="Disordered" evidence="6">
    <location>
        <begin position="623"/>
        <end position="681"/>
    </location>
</feature>
<evidence type="ECO:0000256" key="4">
    <source>
        <dbReference type="PROSITE-ProRule" id="PRU00042"/>
    </source>
</evidence>
<protein>
    <recommendedName>
        <fullName evidence="11">Homeobox domain-containing protein</fullName>
    </recommendedName>
</protein>
<feature type="compositionally biased region" description="Low complexity" evidence="6">
    <location>
        <begin position="627"/>
        <end position="667"/>
    </location>
</feature>
<evidence type="ECO:0000259" key="8">
    <source>
        <dbReference type="PROSITE" id="PS50157"/>
    </source>
</evidence>
<evidence type="ECO:0000256" key="3">
    <source>
        <dbReference type="ARBA" id="ARBA00023242"/>
    </source>
</evidence>
<evidence type="ECO:0000259" key="7">
    <source>
        <dbReference type="PROSITE" id="PS50071"/>
    </source>
</evidence>
<evidence type="ECO:0000256" key="2">
    <source>
        <dbReference type="ARBA" id="ARBA00023155"/>
    </source>
</evidence>
<dbReference type="SUPFAM" id="SSF46689">
    <property type="entry name" value="Homeodomain-like"/>
    <property type="match status" value="1"/>
</dbReference>
<dbReference type="STRING" id="196109.A0A136ITP2"/>
<dbReference type="PROSITE" id="PS00028">
    <property type="entry name" value="ZINC_FINGER_C2H2_1"/>
    <property type="match status" value="1"/>
</dbReference>
<feature type="non-terminal residue" evidence="9">
    <location>
        <position position="772"/>
    </location>
</feature>
<feature type="compositionally biased region" description="Basic residues" evidence="6">
    <location>
        <begin position="196"/>
        <end position="207"/>
    </location>
</feature>
<dbReference type="InterPro" id="IPR008422">
    <property type="entry name" value="KN_HD"/>
</dbReference>
<feature type="DNA-binding region" description="Homeobox" evidence="5">
    <location>
        <begin position="3"/>
        <end position="56"/>
    </location>
</feature>
<dbReference type="GO" id="GO:0008270">
    <property type="term" value="F:zinc ion binding"/>
    <property type="evidence" value="ECO:0007669"/>
    <property type="project" value="UniProtKB-KW"/>
</dbReference>
<evidence type="ECO:0000256" key="5">
    <source>
        <dbReference type="PROSITE-ProRule" id="PRU00108"/>
    </source>
</evidence>
<feature type="region of interest" description="Disordered" evidence="6">
    <location>
        <begin position="472"/>
        <end position="497"/>
    </location>
</feature>
<dbReference type="Gene3D" id="1.10.10.60">
    <property type="entry name" value="Homeodomain-like"/>
    <property type="match status" value="1"/>
</dbReference>
<feature type="domain" description="C2H2-type" evidence="8">
    <location>
        <begin position="225"/>
        <end position="253"/>
    </location>
</feature>
<keyword evidence="4" id="KW-0863">Zinc-finger</keyword>
<dbReference type="InterPro" id="IPR001356">
    <property type="entry name" value="HD"/>
</dbReference>
<dbReference type="GO" id="GO:0006355">
    <property type="term" value="P:regulation of DNA-templated transcription"/>
    <property type="evidence" value="ECO:0007669"/>
    <property type="project" value="InterPro"/>
</dbReference>
<comment type="subcellular location">
    <subcellularLocation>
        <location evidence="5">Nucleus</location>
    </subcellularLocation>
</comment>
<keyword evidence="2 5" id="KW-0371">Homeobox</keyword>
<reference evidence="10" key="1">
    <citation type="submission" date="2016-02" db="EMBL/GenBank/DDBJ databases">
        <title>Draft genome sequence of Microdochium bolleyi, a fungal endophyte of beachgrass.</title>
        <authorList>
            <consortium name="DOE Joint Genome Institute"/>
            <person name="David A.S."/>
            <person name="May G."/>
            <person name="Haridas S."/>
            <person name="Lim J."/>
            <person name="Wang M."/>
            <person name="Labutti K."/>
            <person name="Lipzen A."/>
            <person name="Barry K."/>
            <person name="Grigoriev I.V."/>
        </authorList>
    </citation>
    <scope>NUCLEOTIDE SEQUENCE [LARGE SCALE GENOMIC DNA]</scope>
    <source>
        <strain evidence="10">J235TASD1</strain>
    </source>
</reference>
<dbReference type="SMART" id="SM00355">
    <property type="entry name" value="ZnF_C2H2"/>
    <property type="match status" value="2"/>
</dbReference>
<dbReference type="InParanoid" id="A0A136ITP2"/>
<accession>A0A136ITP2</accession>
<gene>
    <name evidence="9" type="ORF">Micbo1qcDRAFT_111845</name>
</gene>
<feature type="compositionally biased region" description="Low complexity" evidence="6">
    <location>
        <begin position="157"/>
        <end position="178"/>
    </location>
</feature>
<evidence type="ECO:0008006" key="11">
    <source>
        <dbReference type="Google" id="ProtNLM"/>
    </source>
</evidence>
<keyword evidence="1 5" id="KW-0238">DNA-binding</keyword>
<keyword evidence="10" id="KW-1185">Reference proteome</keyword>
<organism evidence="9 10">
    <name type="scientific">Microdochium bolleyi</name>
    <dbReference type="NCBI Taxonomy" id="196109"/>
    <lineage>
        <taxon>Eukaryota</taxon>
        <taxon>Fungi</taxon>
        <taxon>Dikarya</taxon>
        <taxon>Ascomycota</taxon>
        <taxon>Pezizomycotina</taxon>
        <taxon>Sordariomycetes</taxon>
        <taxon>Xylariomycetidae</taxon>
        <taxon>Xylariales</taxon>
        <taxon>Microdochiaceae</taxon>
        <taxon>Microdochium</taxon>
    </lineage>
</organism>
<dbReference type="CDD" id="cd00086">
    <property type="entry name" value="homeodomain"/>
    <property type="match status" value="1"/>
</dbReference>
<dbReference type="InterPro" id="IPR009057">
    <property type="entry name" value="Homeodomain-like_sf"/>
</dbReference>
<dbReference type="Pfam" id="PF05920">
    <property type="entry name" value="Homeobox_KN"/>
    <property type="match status" value="1"/>
</dbReference>
<dbReference type="PROSITE" id="PS50071">
    <property type="entry name" value="HOMEOBOX_2"/>
    <property type="match status" value="1"/>
</dbReference>
<dbReference type="PROSITE" id="PS50157">
    <property type="entry name" value="ZINC_FINGER_C2H2_2"/>
    <property type="match status" value="1"/>
</dbReference>
<feature type="non-terminal residue" evidence="9">
    <location>
        <position position="1"/>
    </location>
</feature>